<evidence type="ECO:0000313" key="2">
    <source>
        <dbReference type="Proteomes" id="UP000828941"/>
    </source>
</evidence>
<organism evidence="1 2">
    <name type="scientific">Bauhinia variegata</name>
    <name type="common">Purple orchid tree</name>
    <name type="synonym">Phanera variegata</name>
    <dbReference type="NCBI Taxonomy" id="167791"/>
    <lineage>
        <taxon>Eukaryota</taxon>
        <taxon>Viridiplantae</taxon>
        <taxon>Streptophyta</taxon>
        <taxon>Embryophyta</taxon>
        <taxon>Tracheophyta</taxon>
        <taxon>Spermatophyta</taxon>
        <taxon>Magnoliopsida</taxon>
        <taxon>eudicotyledons</taxon>
        <taxon>Gunneridae</taxon>
        <taxon>Pentapetalae</taxon>
        <taxon>rosids</taxon>
        <taxon>fabids</taxon>
        <taxon>Fabales</taxon>
        <taxon>Fabaceae</taxon>
        <taxon>Cercidoideae</taxon>
        <taxon>Cercideae</taxon>
        <taxon>Bauhiniinae</taxon>
        <taxon>Bauhinia</taxon>
    </lineage>
</organism>
<comment type="caution">
    <text evidence="1">The sequence shown here is derived from an EMBL/GenBank/DDBJ whole genome shotgun (WGS) entry which is preliminary data.</text>
</comment>
<keyword evidence="2" id="KW-1185">Reference proteome</keyword>
<proteinExistence type="predicted"/>
<sequence length="170" mass="19268">MTLNTNSFMEETRTNFKNQWASIQKLETQIAEQLAERPLGSLPSSTIPNPRGELKAITTRRGTVIEPKPSKTQGKPENTDHHQVIEENDQVENVPTSGPKSRTSCGSPMRKKKNDMEQYNTPKSGVKVPYPQRLQKPTDEKSFSKFLEIFKKTADQYSICRCFGTDAFLC</sequence>
<reference evidence="1 2" key="1">
    <citation type="journal article" date="2022" name="DNA Res.">
        <title>Chromosomal-level genome assembly of the orchid tree Bauhinia variegata (Leguminosae; Cercidoideae) supports the allotetraploid origin hypothesis of Bauhinia.</title>
        <authorList>
            <person name="Zhong Y."/>
            <person name="Chen Y."/>
            <person name="Zheng D."/>
            <person name="Pang J."/>
            <person name="Liu Y."/>
            <person name="Luo S."/>
            <person name="Meng S."/>
            <person name="Qian L."/>
            <person name="Wei D."/>
            <person name="Dai S."/>
            <person name="Zhou R."/>
        </authorList>
    </citation>
    <scope>NUCLEOTIDE SEQUENCE [LARGE SCALE GENOMIC DNA]</scope>
    <source>
        <strain evidence="1">BV-YZ2020</strain>
    </source>
</reference>
<dbReference type="Proteomes" id="UP000828941">
    <property type="component" value="Chromosome 12"/>
</dbReference>
<name>A0ACB9L5T8_BAUVA</name>
<gene>
    <name evidence="1" type="ORF">L6164_028413</name>
</gene>
<protein>
    <submittedName>
        <fullName evidence="1">Uncharacterized protein</fullName>
    </submittedName>
</protein>
<accession>A0ACB9L5T8</accession>
<evidence type="ECO:0000313" key="1">
    <source>
        <dbReference type="EMBL" id="KAI4305022.1"/>
    </source>
</evidence>
<dbReference type="EMBL" id="CM039437">
    <property type="protein sequence ID" value="KAI4305022.1"/>
    <property type="molecule type" value="Genomic_DNA"/>
</dbReference>